<organism evidence="7 8">
    <name type="scientific">Ezakiella coagulans</name>
    <dbReference type="NCBI Taxonomy" id="46507"/>
    <lineage>
        <taxon>Bacteria</taxon>
        <taxon>Bacillati</taxon>
        <taxon>Bacillota</taxon>
        <taxon>Tissierellia</taxon>
        <taxon>Ezakiella</taxon>
    </lineage>
</organism>
<dbReference type="SUPFAM" id="SSF53244">
    <property type="entry name" value="MurD-like peptide ligases, peptide-binding domain"/>
    <property type="match status" value="1"/>
</dbReference>
<evidence type="ECO:0000259" key="5">
    <source>
        <dbReference type="Pfam" id="PF02875"/>
    </source>
</evidence>
<feature type="transmembrane region" description="Helical" evidence="4">
    <location>
        <begin position="102"/>
        <end position="121"/>
    </location>
</feature>
<dbReference type="RefSeq" id="WP_116480055.1">
    <property type="nucleotide sequence ID" value="NZ_QEKV01000004.1"/>
</dbReference>
<dbReference type="InterPro" id="IPR036565">
    <property type="entry name" value="Mur-like_cat_sf"/>
</dbReference>
<keyword evidence="3" id="KW-0067">ATP-binding</keyword>
<keyword evidence="2" id="KW-0547">Nucleotide-binding</keyword>
<keyword evidence="8" id="KW-1185">Reference proteome</keyword>
<comment type="caution">
    <text evidence="7">The sequence shown here is derived from an EMBL/GenBank/DDBJ whole genome shotgun (WGS) entry which is preliminary data.</text>
</comment>
<sequence length="505" mass="56984">MEILELILLCLVGALGLMLMYIRSNYFIHMAQQIGYISKEYREWINNHPNRAFTFKKSKDEFKKPLVYTPRVKRLIFTQMLLNFLIIALFVVFYFIRKPDGITFYLLLLALVFAEIVMIFYQNAITYIALNVNRPIEALIHRKFYKQAQSKIKSLKKNGLTVVGITGSYGKTSTKMILYNIIKDYIPTYTSPESFNTPMGLSKVINNELDETARVFIAEMGARYVNEIEELAKLVKPDIGVITNIGPCHLETFGSIENIIKTKFELADAVKKNGYLILNVDNENIKNEMIKRNLNPGTVSVKSEDATISAKILSADENGTSFEVHFPEEVRVLKTPLLGEHNIINILMAILVARRFNISNDQIEAAVSKLPQVEHRLNVIKNPAGLIVIDDAFNSNPDGARAALNVLNSFKSGKKVIVTPGMVELGDMMYDENYKLGQEIARMTDISILVGAEITKPIQDGVRDENIETHKSFVVNSLKEATALFPNLLAPGDVVLFENDLTDIY</sequence>
<feature type="domain" description="Mur ligase central" evidence="6">
    <location>
        <begin position="165"/>
        <end position="353"/>
    </location>
</feature>
<feature type="domain" description="Mur ligase C-terminal" evidence="5">
    <location>
        <begin position="375"/>
        <end position="497"/>
    </location>
</feature>
<feature type="transmembrane region" description="Helical" evidence="4">
    <location>
        <begin position="6"/>
        <end position="22"/>
    </location>
</feature>
<keyword evidence="4" id="KW-0812">Transmembrane</keyword>
<reference evidence="7 8" key="1">
    <citation type="submission" date="2018-04" db="EMBL/GenBank/DDBJ databases">
        <title>Genomic Encyclopedia of Type Strains, Phase IV (KMG-IV): sequencing the most valuable type-strain genomes for metagenomic binning, comparative biology and taxonomic classification.</title>
        <authorList>
            <person name="Goeker M."/>
        </authorList>
    </citation>
    <scope>NUCLEOTIDE SEQUENCE [LARGE SCALE GENOMIC DNA]</scope>
    <source>
        <strain evidence="7 8">DSM 20705</strain>
    </source>
</reference>
<evidence type="ECO:0000256" key="2">
    <source>
        <dbReference type="ARBA" id="ARBA00022741"/>
    </source>
</evidence>
<dbReference type="InterPro" id="IPR013221">
    <property type="entry name" value="Mur_ligase_cen"/>
</dbReference>
<dbReference type="PANTHER" id="PTHR43024">
    <property type="entry name" value="UDP-N-ACETYLMURAMOYL-TRIPEPTIDE--D-ALANYL-D-ALANINE LIGASE"/>
    <property type="match status" value="1"/>
</dbReference>
<dbReference type="Pfam" id="PF08245">
    <property type="entry name" value="Mur_ligase_M"/>
    <property type="match status" value="1"/>
</dbReference>
<dbReference type="Proteomes" id="UP000245793">
    <property type="component" value="Unassembled WGS sequence"/>
</dbReference>
<dbReference type="InterPro" id="IPR004101">
    <property type="entry name" value="Mur_ligase_C"/>
</dbReference>
<dbReference type="GO" id="GO:0005524">
    <property type="term" value="F:ATP binding"/>
    <property type="evidence" value="ECO:0007669"/>
    <property type="project" value="UniProtKB-KW"/>
</dbReference>
<gene>
    <name evidence="7" type="ORF">C7381_104153</name>
</gene>
<evidence type="ECO:0000256" key="1">
    <source>
        <dbReference type="ARBA" id="ARBA00022598"/>
    </source>
</evidence>
<keyword evidence="4" id="KW-0472">Membrane</keyword>
<dbReference type="EMBL" id="QEKV01000004">
    <property type="protein sequence ID" value="PVY94647.1"/>
    <property type="molecule type" value="Genomic_DNA"/>
</dbReference>
<dbReference type="GO" id="GO:0016881">
    <property type="term" value="F:acid-amino acid ligase activity"/>
    <property type="evidence" value="ECO:0007669"/>
    <property type="project" value="InterPro"/>
</dbReference>
<dbReference type="InterPro" id="IPR036615">
    <property type="entry name" value="Mur_ligase_C_dom_sf"/>
</dbReference>
<evidence type="ECO:0000313" key="8">
    <source>
        <dbReference type="Proteomes" id="UP000245793"/>
    </source>
</evidence>
<keyword evidence="1 7" id="KW-0436">Ligase</keyword>
<proteinExistence type="predicted"/>
<dbReference type="Gene3D" id="3.40.1190.10">
    <property type="entry name" value="Mur-like, catalytic domain"/>
    <property type="match status" value="1"/>
</dbReference>
<feature type="transmembrane region" description="Helical" evidence="4">
    <location>
        <begin position="75"/>
        <end position="96"/>
    </location>
</feature>
<evidence type="ECO:0000259" key="6">
    <source>
        <dbReference type="Pfam" id="PF08245"/>
    </source>
</evidence>
<accession>A0A2U1E3Y0</accession>
<evidence type="ECO:0000313" key="7">
    <source>
        <dbReference type="EMBL" id="PVY94647.1"/>
    </source>
</evidence>
<name>A0A2U1E3Y0_9FIRM</name>
<dbReference type="SUPFAM" id="SSF53623">
    <property type="entry name" value="MurD-like peptide ligases, catalytic domain"/>
    <property type="match status" value="1"/>
</dbReference>
<dbReference type="Gene3D" id="3.90.190.20">
    <property type="entry name" value="Mur ligase, C-terminal domain"/>
    <property type="match status" value="1"/>
</dbReference>
<evidence type="ECO:0000256" key="3">
    <source>
        <dbReference type="ARBA" id="ARBA00022840"/>
    </source>
</evidence>
<dbReference type="AlphaFoldDB" id="A0A2U1E3Y0"/>
<protein>
    <submittedName>
        <fullName evidence="7">UDP-N-acetylmuramoyl-tripeptide--D-alanyl-D-alanine ligase</fullName>
    </submittedName>
</protein>
<evidence type="ECO:0000256" key="4">
    <source>
        <dbReference type="SAM" id="Phobius"/>
    </source>
</evidence>
<dbReference type="Pfam" id="PF02875">
    <property type="entry name" value="Mur_ligase_C"/>
    <property type="match status" value="1"/>
</dbReference>
<keyword evidence="4" id="KW-1133">Transmembrane helix</keyword>
<dbReference type="PANTHER" id="PTHR43024:SF1">
    <property type="entry name" value="UDP-N-ACETYLMURAMOYL-TRIPEPTIDE--D-ALANYL-D-ALANINE LIGASE"/>
    <property type="match status" value="1"/>
</dbReference>
<dbReference type="InterPro" id="IPR051046">
    <property type="entry name" value="MurCDEF_CellWall_CoF430Synth"/>
</dbReference>